<gene>
    <name evidence="3" type="ORF">BC781_104234</name>
</gene>
<dbReference type="PRINTS" id="PR00080">
    <property type="entry name" value="SDRFAMILY"/>
</dbReference>
<sequence>MEKFNLKNFPNQKGRIAIVTGANIGLGYETARALVKKEATVIMACRNEKKAQNAIAELKKEIPNADLVFIPLNLSSAISVRAFVRTYLERYSKLDLLINNAGIMVPPFSLTEDGYESQMGVNYFNHFLLTMLLLPTLNQTEGARVVTLSSIAHRKATIDFENLNSERDYQKMKAYGQSKLACLMFAYELDRKLKQSNSKVLSVAAHPGVSTTNLAQHLPSVMVSIFSVISPLFAHNPEEGARPTLLAALGQDVKGGEYFGPTGFREMKGEAGKVSSTDYSHDKKIAARLWEVSEELTKESFSLEKVN</sequence>
<protein>
    <submittedName>
        <fullName evidence="3">NAD(P)-dependent dehydrogenase (Short-subunit alcohol dehydrogenase family)</fullName>
    </submittedName>
</protein>
<keyword evidence="4" id="KW-1185">Reference proteome</keyword>
<comment type="caution">
    <text evidence="3">The sequence shown here is derived from an EMBL/GenBank/DDBJ whole genome shotgun (WGS) entry which is preliminary data.</text>
</comment>
<evidence type="ECO:0000313" key="4">
    <source>
        <dbReference type="Proteomes" id="UP000245535"/>
    </source>
</evidence>
<dbReference type="InterPro" id="IPR002347">
    <property type="entry name" value="SDR_fam"/>
</dbReference>
<dbReference type="Pfam" id="PF00106">
    <property type="entry name" value="adh_short"/>
    <property type="match status" value="1"/>
</dbReference>
<accession>A0A315Z8I3</accession>
<organism evidence="3 4">
    <name type="scientific">Sediminitomix flava</name>
    <dbReference type="NCBI Taxonomy" id="379075"/>
    <lineage>
        <taxon>Bacteria</taxon>
        <taxon>Pseudomonadati</taxon>
        <taxon>Bacteroidota</taxon>
        <taxon>Cytophagia</taxon>
        <taxon>Cytophagales</taxon>
        <taxon>Flammeovirgaceae</taxon>
        <taxon>Sediminitomix</taxon>
    </lineage>
</organism>
<dbReference type="PANTHER" id="PTHR43157">
    <property type="entry name" value="PHOSPHATIDYLINOSITOL-GLYCAN BIOSYNTHESIS CLASS F PROTEIN-RELATED"/>
    <property type="match status" value="1"/>
</dbReference>
<dbReference type="Proteomes" id="UP000245535">
    <property type="component" value="Unassembled WGS sequence"/>
</dbReference>
<dbReference type="SUPFAM" id="SSF51735">
    <property type="entry name" value="NAD(P)-binding Rossmann-fold domains"/>
    <property type="match status" value="1"/>
</dbReference>
<comment type="similarity">
    <text evidence="2">Belongs to the short-chain dehydrogenases/reductases (SDR) family.</text>
</comment>
<dbReference type="Gene3D" id="3.40.50.720">
    <property type="entry name" value="NAD(P)-binding Rossmann-like Domain"/>
    <property type="match status" value="1"/>
</dbReference>
<evidence type="ECO:0000256" key="2">
    <source>
        <dbReference type="RuleBase" id="RU000363"/>
    </source>
</evidence>
<evidence type="ECO:0000313" key="3">
    <source>
        <dbReference type="EMBL" id="PWJ40968.1"/>
    </source>
</evidence>
<dbReference type="EMBL" id="QGDO01000004">
    <property type="protein sequence ID" value="PWJ40968.1"/>
    <property type="molecule type" value="Genomic_DNA"/>
</dbReference>
<proteinExistence type="inferred from homology"/>
<dbReference type="InterPro" id="IPR036291">
    <property type="entry name" value="NAD(P)-bd_dom_sf"/>
</dbReference>
<reference evidence="3 4" key="1">
    <citation type="submission" date="2018-03" db="EMBL/GenBank/DDBJ databases">
        <title>Genomic Encyclopedia of Archaeal and Bacterial Type Strains, Phase II (KMG-II): from individual species to whole genera.</title>
        <authorList>
            <person name="Goeker M."/>
        </authorList>
    </citation>
    <scope>NUCLEOTIDE SEQUENCE [LARGE SCALE GENOMIC DNA]</scope>
    <source>
        <strain evidence="3 4">DSM 28229</strain>
    </source>
</reference>
<dbReference type="CDD" id="cd05327">
    <property type="entry name" value="retinol-DH_like_SDR_c_like"/>
    <property type="match status" value="1"/>
</dbReference>
<dbReference type="GO" id="GO:0016491">
    <property type="term" value="F:oxidoreductase activity"/>
    <property type="evidence" value="ECO:0007669"/>
    <property type="project" value="UniProtKB-KW"/>
</dbReference>
<name>A0A315Z8I3_SEDFL</name>
<keyword evidence="1" id="KW-0560">Oxidoreductase</keyword>
<dbReference type="OrthoDB" id="597510at2"/>
<dbReference type="NCBIfam" id="NF004846">
    <property type="entry name" value="PRK06197.1"/>
    <property type="match status" value="1"/>
</dbReference>
<dbReference type="PRINTS" id="PR00081">
    <property type="entry name" value="GDHRDH"/>
</dbReference>
<dbReference type="AlphaFoldDB" id="A0A315Z8I3"/>
<evidence type="ECO:0000256" key="1">
    <source>
        <dbReference type="ARBA" id="ARBA00023002"/>
    </source>
</evidence>
<dbReference type="RefSeq" id="WP_109620205.1">
    <property type="nucleotide sequence ID" value="NZ_QGDO01000004.1"/>
</dbReference>
<dbReference type="PANTHER" id="PTHR43157:SF31">
    <property type="entry name" value="PHOSPHATIDYLINOSITOL-GLYCAN BIOSYNTHESIS CLASS F PROTEIN"/>
    <property type="match status" value="1"/>
</dbReference>